<organism evidence="1 2">
    <name type="scientific">Longispora fulva</name>
    <dbReference type="NCBI Taxonomy" id="619741"/>
    <lineage>
        <taxon>Bacteria</taxon>
        <taxon>Bacillati</taxon>
        <taxon>Actinomycetota</taxon>
        <taxon>Actinomycetes</taxon>
        <taxon>Micromonosporales</taxon>
        <taxon>Micromonosporaceae</taxon>
        <taxon>Longispora</taxon>
    </lineage>
</organism>
<dbReference type="RefSeq" id="WP_197003626.1">
    <property type="nucleotide sequence ID" value="NZ_BONS01000016.1"/>
</dbReference>
<dbReference type="EMBL" id="JADOUF010000001">
    <property type="protein sequence ID" value="MBG6136684.1"/>
    <property type="molecule type" value="Genomic_DNA"/>
</dbReference>
<dbReference type="SUPFAM" id="SSF55729">
    <property type="entry name" value="Acyl-CoA N-acyltransferases (Nat)"/>
    <property type="match status" value="1"/>
</dbReference>
<dbReference type="GO" id="GO:0005840">
    <property type="term" value="C:ribosome"/>
    <property type="evidence" value="ECO:0007669"/>
    <property type="project" value="UniProtKB-KW"/>
</dbReference>
<sequence length="180" mass="20021">MTDRSWLLRAAKSDDDVLLSKFTCAEPSVGWQLEVQEFIRLGLADWAFDPHAVEGDPRLLLALHAPSGELAGVAAHERTILQAVSGETFAATKLEVVALAAAWQGRRFESGERASDVLMSAVMTDISARVPPRDARVFAIVHEDNLRSLALLRRYGFVEELSRPHPEYRRVITAHKVLDH</sequence>
<dbReference type="Gene3D" id="3.40.630.30">
    <property type="match status" value="1"/>
</dbReference>
<reference evidence="1" key="1">
    <citation type="submission" date="2020-11" db="EMBL/GenBank/DDBJ databases">
        <title>Sequencing the genomes of 1000 actinobacteria strains.</title>
        <authorList>
            <person name="Klenk H.-P."/>
        </authorList>
    </citation>
    <scope>NUCLEOTIDE SEQUENCE</scope>
    <source>
        <strain evidence="1">DSM 45356</strain>
    </source>
</reference>
<accession>A0A8J7KJ96</accession>
<keyword evidence="1" id="KW-0689">Ribosomal protein</keyword>
<dbReference type="InterPro" id="IPR016181">
    <property type="entry name" value="Acyl_CoA_acyltransferase"/>
</dbReference>
<dbReference type="AlphaFoldDB" id="A0A8J7KJ96"/>
<evidence type="ECO:0000313" key="2">
    <source>
        <dbReference type="Proteomes" id="UP000622552"/>
    </source>
</evidence>
<keyword evidence="2" id="KW-1185">Reference proteome</keyword>
<proteinExistence type="predicted"/>
<name>A0A8J7KJ96_9ACTN</name>
<protein>
    <submittedName>
        <fullName evidence="1">Ribosomal protein S18 acetylase RimI-like enzyme</fullName>
    </submittedName>
</protein>
<comment type="caution">
    <text evidence="1">The sequence shown here is derived from an EMBL/GenBank/DDBJ whole genome shotgun (WGS) entry which is preliminary data.</text>
</comment>
<gene>
    <name evidence="1" type="ORF">IW245_002878</name>
</gene>
<keyword evidence="1" id="KW-0687">Ribonucleoprotein</keyword>
<evidence type="ECO:0000313" key="1">
    <source>
        <dbReference type="EMBL" id="MBG6136684.1"/>
    </source>
</evidence>
<dbReference type="Proteomes" id="UP000622552">
    <property type="component" value="Unassembled WGS sequence"/>
</dbReference>